<sequence>MEVQVRNEWVERLRDEFLQDPRVQAVWLGGSLGRGGGDSWSDVDFYVAVEEAEFELFFSEVPERIAAMQPVLHHTDFAFRRHSPTERVWFFWFEGWPVQWKLDFHVHTTASARGADPDQRRELLYGEWHVYYDPQSLLDPLPPVDEPGVLEFRAHVQEKVDNLAWNFALASVYILRDDFWQASGWLQALHDRLFYLLAIEADPAMTGDAYPRRFVKVIAPEDLALLNGAVFDRDRRSMAEAWLQLLTLFAAAAKRLCQRAGAVYPARYLEAVRLSYDHMETC</sequence>
<dbReference type="InterPro" id="IPR043519">
    <property type="entry name" value="NT_sf"/>
</dbReference>
<protein>
    <recommendedName>
        <fullName evidence="1">Polymerase nucleotidyl transferase domain-containing protein</fullName>
    </recommendedName>
</protein>
<dbReference type="GO" id="GO:0016779">
    <property type="term" value="F:nucleotidyltransferase activity"/>
    <property type="evidence" value="ECO:0007669"/>
    <property type="project" value="InterPro"/>
</dbReference>
<evidence type="ECO:0000259" key="1">
    <source>
        <dbReference type="Pfam" id="PF01909"/>
    </source>
</evidence>
<reference evidence="2 3" key="1">
    <citation type="journal article" date="2013" name="Int. J. Syst. Evol. Microbiol.">
        <title>Tumebacillus flagellatus sp. nov., an alpha-amylase/pullulanase-producing bacterium isolated from cassava wastewater.</title>
        <authorList>
            <person name="Wang Q."/>
            <person name="Xie N."/>
            <person name="Qin Y."/>
            <person name="Shen N."/>
            <person name="Zhu J."/>
            <person name="Mi H."/>
            <person name="Huang R."/>
        </authorList>
    </citation>
    <scope>NUCLEOTIDE SEQUENCE [LARGE SCALE GENOMIC DNA]</scope>
    <source>
        <strain evidence="2 3">GST4</strain>
    </source>
</reference>
<dbReference type="EMBL" id="JMIR01000021">
    <property type="protein sequence ID" value="KEO82511.1"/>
    <property type="molecule type" value="Genomic_DNA"/>
</dbReference>
<dbReference type="Gene3D" id="3.30.460.10">
    <property type="entry name" value="Beta Polymerase, domain 2"/>
    <property type="match status" value="1"/>
</dbReference>
<comment type="caution">
    <text evidence="2">The sequence shown here is derived from an EMBL/GenBank/DDBJ whole genome shotgun (WGS) entry which is preliminary data.</text>
</comment>
<evidence type="ECO:0000313" key="3">
    <source>
        <dbReference type="Proteomes" id="UP000027931"/>
    </source>
</evidence>
<dbReference type="AlphaFoldDB" id="A0A074LK25"/>
<feature type="domain" description="Polymerase nucleotidyl transferase" evidence="1">
    <location>
        <begin position="11"/>
        <end position="55"/>
    </location>
</feature>
<dbReference type="Proteomes" id="UP000027931">
    <property type="component" value="Unassembled WGS sequence"/>
</dbReference>
<dbReference type="RefSeq" id="WP_038090071.1">
    <property type="nucleotide sequence ID" value="NZ_JMIR01000021.1"/>
</dbReference>
<dbReference type="Gene3D" id="1.20.120.330">
    <property type="entry name" value="Nucleotidyltransferases domain 2"/>
    <property type="match status" value="1"/>
</dbReference>
<keyword evidence="3" id="KW-1185">Reference proteome</keyword>
<name>A0A074LK25_9BACL</name>
<evidence type="ECO:0000313" key="2">
    <source>
        <dbReference type="EMBL" id="KEO82511.1"/>
    </source>
</evidence>
<proteinExistence type="predicted"/>
<dbReference type="InterPro" id="IPR002934">
    <property type="entry name" value="Polymerase_NTP_transf_dom"/>
</dbReference>
<organism evidence="2 3">
    <name type="scientific">Tumebacillus flagellatus</name>
    <dbReference type="NCBI Taxonomy" id="1157490"/>
    <lineage>
        <taxon>Bacteria</taxon>
        <taxon>Bacillati</taxon>
        <taxon>Bacillota</taxon>
        <taxon>Bacilli</taxon>
        <taxon>Bacillales</taxon>
        <taxon>Alicyclobacillaceae</taxon>
        <taxon>Tumebacillus</taxon>
    </lineage>
</organism>
<dbReference type="Pfam" id="PF01909">
    <property type="entry name" value="NTP_transf_2"/>
    <property type="match status" value="1"/>
</dbReference>
<gene>
    <name evidence="2" type="ORF">EL26_14850</name>
</gene>
<dbReference type="SUPFAM" id="SSF81301">
    <property type="entry name" value="Nucleotidyltransferase"/>
    <property type="match status" value="1"/>
</dbReference>
<accession>A0A074LK25</accession>